<dbReference type="EMBL" id="CP002529">
    <property type="protein sequence ID" value="ADY01766.1"/>
    <property type="molecule type" value="Genomic_DNA"/>
</dbReference>
<dbReference type="AlphaFoldDB" id="F0QTY0"/>
<dbReference type="CDD" id="cd09836">
    <property type="entry name" value="CBS_pair_arch"/>
    <property type="match status" value="1"/>
</dbReference>
<proteinExistence type="predicted"/>
<dbReference type="PANTHER" id="PTHR43080">
    <property type="entry name" value="CBS DOMAIN-CONTAINING PROTEIN CBSX3, MITOCHONDRIAL"/>
    <property type="match status" value="1"/>
</dbReference>
<dbReference type="RefSeq" id="WP_013604928.1">
    <property type="nucleotide sequence ID" value="NC_015151.1"/>
</dbReference>
<keyword evidence="5" id="KW-1185">Reference proteome</keyword>
<accession>F0QTY0</accession>
<protein>
    <submittedName>
        <fullName evidence="4">Signal-transduction protein with CBS domains</fullName>
    </submittedName>
</protein>
<dbReference type="InterPro" id="IPR046342">
    <property type="entry name" value="CBS_dom_sf"/>
</dbReference>
<gene>
    <name evidence="4" type="ordered locus">VMUT_1562</name>
</gene>
<evidence type="ECO:0000313" key="4">
    <source>
        <dbReference type="EMBL" id="ADY01766.1"/>
    </source>
</evidence>
<dbReference type="Gene3D" id="3.10.580.10">
    <property type="entry name" value="CBS-domain"/>
    <property type="match status" value="1"/>
</dbReference>
<dbReference type="PROSITE" id="PS51371">
    <property type="entry name" value="CBS"/>
    <property type="match status" value="2"/>
</dbReference>
<evidence type="ECO:0000313" key="5">
    <source>
        <dbReference type="Proteomes" id="UP000007485"/>
    </source>
</evidence>
<dbReference type="Pfam" id="PF00571">
    <property type="entry name" value="CBS"/>
    <property type="match status" value="2"/>
</dbReference>
<evidence type="ECO:0000256" key="2">
    <source>
        <dbReference type="PROSITE-ProRule" id="PRU00703"/>
    </source>
</evidence>
<organism evidence="4 5">
    <name type="scientific">Vulcanisaeta moutnovskia (strain 768-28)</name>
    <dbReference type="NCBI Taxonomy" id="985053"/>
    <lineage>
        <taxon>Archaea</taxon>
        <taxon>Thermoproteota</taxon>
        <taxon>Thermoprotei</taxon>
        <taxon>Thermoproteales</taxon>
        <taxon>Thermoproteaceae</taxon>
        <taxon>Vulcanisaeta</taxon>
    </lineage>
</organism>
<reference evidence="4 5" key="1">
    <citation type="journal article" date="2011" name="J. Bacteriol.">
        <title>Complete genome sequence of 'Vulcanisaeta moutnovskia' strain 768-28, a novel member of the hyperthermophilic crenarchaeal genus vulcanisaeta.</title>
        <authorList>
            <person name="Gumerov V.M."/>
            <person name="Mardanov A.V."/>
            <person name="Beletsky A.V."/>
            <person name="Prokofeva M.I."/>
            <person name="Bonch-Osmolovskaya E.A."/>
            <person name="Ravin N.V."/>
            <person name="Skryabin K.G."/>
        </authorList>
    </citation>
    <scope>NUCLEOTIDE SEQUENCE [LARGE SCALE GENOMIC DNA]</scope>
    <source>
        <strain evidence="4 5">768-28</strain>
    </source>
</reference>
<dbReference type="STRING" id="985053.VMUT_1562"/>
<dbReference type="SMART" id="SM00116">
    <property type="entry name" value="CBS"/>
    <property type="match status" value="2"/>
</dbReference>
<evidence type="ECO:0000256" key="1">
    <source>
        <dbReference type="ARBA" id="ARBA00023122"/>
    </source>
</evidence>
<dbReference type="SUPFAM" id="SSF54631">
    <property type="entry name" value="CBS-domain pair"/>
    <property type="match status" value="1"/>
</dbReference>
<keyword evidence="1 2" id="KW-0129">CBS domain</keyword>
<feature type="domain" description="CBS" evidence="3">
    <location>
        <begin position="9"/>
        <end position="65"/>
    </location>
</feature>
<evidence type="ECO:0000259" key="3">
    <source>
        <dbReference type="PROSITE" id="PS51371"/>
    </source>
</evidence>
<dbReference type="InterPro" id="IPR051257">
    <property type="entry name" value="Diverse_CBS-Domain"/>
</dbReference>
<dbReference type="InterPro" id="IPR000644">
    <property type="entry name" value="CBS_dom"/>
</dbReference>
<dbReference type="HOGENOM" id="CLU_040681_12_1_2"/>
<dbReference type="Proteomes" id="UP000007485">
    <property type="component" value="Chromosome"/>
</dbReference>
<name>F0QTY0_VULM7</name>
<dbReference type="PANTHER" id="PTHR43080:SF2">
    <property type="entry name" value="CBS DOMAIN-CONTAINING PROTEIN"/>
    <property type="match status" value="1"/>
</dbReference>
<dbReference type="KEGG" id="vmo:VMUT_1562"/>
<feature type="domain" description="CBS" evidence="3">
    <location>
        <begin position="72"/>
        <end position="131"/>
    </location>
</feature>
<dbReference type="eggNOG" id="arCOG00631">
    <property type="taxonomic scope" value="Archaea"/>
</dbReference>
<sequence>MSFTVDKVIKREPLVISENARVKDAVNIMSRENVGILVIVNNAGKPIGVISERDVIKALARGKDLNAKVTEVGTVGNLITVGPKDSIYRAALLMNDHKIRHLVVMDGDKLRGVISIRDIISEERVISRLAELAEARSSEAEVSGAD</sequence>
<dbReference type="GeneID" id="10289214"/>
<dbReference type="OrthoDB" id="43333at2157"/>